<organism evidence="1 2">
    <name type="scientific">Arthrobotrys flagrans</name>
    <name type="common">Nematode-trapping fungus</name>
    <name type="synonym">Trichothecium flagrans</name>
    <dbReference type="NCBI Taxonomy" id="97331"/>
    <lineage>
        <taxon>Eukaryota</taxon>
        <taxon>Fungi</taxon>
        <taxon>Dikarya</taxon>
        <taxon>Ascomycota</taxon>
        <taxon>Pezizomycotina</taxon>
        <taxon>Orbiliomycetes</taxon>
        <taxon>Orbiliales</taxon>
        <taxon>Orbiliaceae</taxon>
        <taxon>Arthrobotrys</taxon>
    </lineage>
</organism>
<name>A0A436ZS90_ARTFL</name>
<evidence type="ECO:0000313" key="2">
    <source>
        <dbReference type="Proteomes" id="UP000283090"/>
    </source>
</evidence>
<dbReference type="VEuPathDB" id="FungiDB:DFL_009644"/>
<dbReference type="Proteomes" id="UP000283090">
    <property type="component" value="Unassembled WGS sequence"/>
</dbReference>
<dbReference type="GeneID" id="93591955"/>
<sequence length="84" mass="9734">MKPGFYQTTKASQEKGFYQIDQNPEIRSFFLSFPPFPLYSRPTNQAARIFYACLPAARPNEQLGQNSNNLPNRSHLFFLSEDEN</sequence>
<evidence type="ECO:0000313" key="1">
    <source>
        <dbReference type="EMBL" id="RVD81797.1"/>
    </source>
</evidence>
<gene>
    <name evidence="1" type="ORF">DFL_009644</name>
</gene>
<reference evidence="1 2" key="1">
    <citation type="submission" date="2019-01" db="EMBL/GenBank/DDBJ databases">
        <title>Intercellular communication is required for trap formation in the nematode-trapping fungus Duddingtonia flagrans.</title>
        <authorList>
            <person name="Youssar L."/>
            <person name="Wernet V."/>
            <person name="Hensel N."/>
            <person name="Hildebrandt H.-G."/>
            <person name="Fischer R."/>
        </authorList>
    </citation>
    <scope>NUCLEOTIDE SEQUENCE [LARGE SCALE GENOMIC DNA]</scope>
    <source>
        <strain evidence="1 2">CBS H-5679</strain>
    </source>
</reference>
<dbReference type="EMBL" id="SAEB01000012">
    <property type="protein sequence ID" value="RVD81797.1"/>
    <property type="molecule type" value="Genomic_DNA"/>
</dbReference>
<dbReference type="AlphaFoldDB" id="A0A436ZS90"/>
<protein>
    <submittedName>
        <fullName evidence="1">Uncharacterized protein</fullName>
    </submittedName>
</protein>
<dbReference type="RefSeq" id="XP_067487341.1">
    <property type="nucleotide sequence ID" value="XM_067639565.1"/>
</dbReference>
<accession>A0A436ZS90</accession>
<keyword evidence="2" id="KW-1185">Reference proteome</keyword>
<proteinExistence type="predicted"/>
<comment type="caution">
    <text evidence="1">The sequence shown here is derived from an EMBL/GenBank/DDBJ whole genome shotgun (WGS) entry which is preliminary data.</text>
</comment>